<dbReference type="GO" id="GO:0016746">
    <property type="term" value="F:acyltransferase activity"/>
    <property type="evidence" value="ECO:0007669"/>
    <property type="project" value="TreeGrafter"/>
</dbReference>
<dbReference type="RefSeq" id="WP_262397884.1">
    <property type="nucleotide sequence ID" value="NZ_JACRTC010000005.1"/>
</dbReference>
<dbReference type="AlphaFoldDB" id="A0A926ECZ0"/>
<keyword evidence="1" id="KW-1133">Transmembrane helix</keyword>
<reference evidence="2" key="1">
    <citation type="submission" date="2020-08" db="EMBL/GenBank/DDBJ databases">
        <title>Genome public.</title>
        <authorList>
            <person name="Liu C."/>
            <person name="Sun Q."/>
        </authorList>
    </citation>
    <scope>NUCLEOTIDE SEQUENCE</scope>
    <source>
        <strain evidence="2">NSJ-54</strain>
    </source>
</reference>
<dbReference type="InterPro" id="IPR051085">
    <property type="entry name" value="MB_O-acyltransferase"/>
</dbReference>
<keyword evidence="1" id="KW-0472">Membrane</keyword>
<comment type="caution">
    <text evidence="2">The sequence shown here is derived from an EMBL/GenBank/DDBJ whole genome shotgun (WGS) entry which is preliminary data.</text>
</comment>
<feature type="transmembrane region" description="Helical" evidence="1">
    <location>
        <begin position="423"/>
        <end position="445"/>
    </location>
</feature>
<evidence type="ECO:0008006" key="4">
    <source>
        <dbReference type="Google" id="ProtNLM"/>
    </source>
</evidence>
<accession>A0A926ECZ0</accession>
<feature type="transmembrane region" description="Helical" evidence="1">
    <location>
        <begin position="222"/>
        <end position="245"/>
    </location>
</feature>
<evidence type="ECO:0000256" key="1">
    <source>
        <dbReference type="SAM" id="Phobius"/>
    </source>
</evidence>
<keyword evidence="3" id="KW-1185">Reference proteome</keyword>
<keyword evidence="1" id="KW-0812">Transmembrane</keyword>
<feature type="transmembrane region" description="Helical" evidence="1">
    <location>
        <begin position="31"/>
        <end position="61"/>
    </location>
</feature>
<dbReference type="PANTHER" id="PTHR13285">
    <property type="entry name" value="ACYLTRANSFERASE"/>
    <property type="match status" value="1"/>
</dbReference>
<feature type="transmembrane region" description="Helical" evidence="1">
    <location>
        <begin position="388"/>
        <end position="411"/>
    </location>
</feature>
<feature type="transmembrane region" description="Helical" evidence="1">
    <location>
        <begin position="342"/>
        <end position="361"/>
    </location>
</feature>
<feature type="transmembrane region" description="Helical" evidence="1">
    <location>
        <begin position="289"/>
        <end position="307"/>
    </location>
</feature>
<gene>
    <name evidence="2" type="ORF">H8709_08110</name>
</gene>
<dbReference type="Proteomes" id="UP000660861">
    <property type="component" value="Unassembled WGS sequence"/>
</dbReference>
<feature type="transmembrane region" description="Helical" evidence="1">
    <location>
        <begin position="7"/>
        <end position="25"/>
    </location>
</feature>
<proteinExistence type="predicted"/>
<feature type="transmembrane region" description="Helical" evidence="1">
    <location>
        <begin position="73"/>
        <end position="96"/>
    </location>
</feature>
<sequence length="446" mass="50330">MQPDSLLFIYLFLPVSLIVYYLVPAKGRNTVLLLLSLVVFLSLDILFTPLLIASCLIDYMAGRVIEKNRDKNILCRFILCVAAAKDLTTVIVMIVYRDMFHFILPLGSVVVSLLSLSYVYDIYRERAKAQKNPVNMLAYAMMFPRLYYGPLTRYGQMEYDLGHRKASLSLMCDGLILFIQGLAKKVLIADGITRVLEMIAQLPVYNQSTLSCWIYFLSKIMWIYFFYCGYLEMGAGLCMVFGFNVRSGFHHPYMAKTVTSFLNRFNNSLQEYVEHYVFDPLQSRLRSPWLKAAALFLALCIICAFYKASVNLALGAVLLTGLLCYERWNAASAKRQLKPPSVLAHLGVMAAIGVFMLLAMTGSPLEARKMLGYLVGLGGGMELYNQQIIYILTTNYAALIVGVIFCSDLFSRLASKFSRSKSYLVNLIIIVVNVLILVVTTAYLIR</sequence>
<name>A0A926ECZ0_9FIRM</name>
<feature type="transmembrane region" description="Helical" evidence="1">
    <location>
        <begin position="102"/>
        <end position="120"/>
    </location>
</feature>
<evidence type="ECO:0000313" key="2">
    <source>
        <dbReference type="EMBL" id="MBC8570790.1"/>
    </source>
</evidence>
<dbReference type="PANTHER" id="PTHR13285:SF18">
    <property type="entry name" value="PROTEIN-CYSTEINE N-PALMITOYLTRANSFERASE RASP"/>
    <property type="match status" value="1"/>
</dbReference>
<protein>
    <recommendedName>
        <fullName evidence="4">D-alanyl-lipoteichoic acid biosynthesis protein DltB</fullName>
    </recommendedName>
</protein>
<organism evidence="2 3">
    <name type="scientific">Zongyangia hominis</name>
    <dbReference type="NCBI Taxonomy" id="2763677"/>
    <lineage>
        <taxon>Bacteria</taxon>
        <taxon>Bacillati</taxon>
        <taxon>Bacillota</taxon>
        <taxon>Clostridia</taxon>
        <taxon>Eubacteriales</taxon>
        <taxon>Oscillospiraceae</taxon>
        <taxon>Zongyangia</taxon>
    </lineage>
</organism>
<evidence type="ECO:0000313" key="3">
    <source>
        <dbReference type="Proteomes" id="UP000660861"/>
    </source>
</evidence>
<dbReference type="EMBL" id="JACRTC010000005">
    <property type="protein sequence ID" value="MBC8570790.1"/>
    <property type="molecule type" value="Genomic_DNA"/>
</dbReference>